<dbReference type="PANTHER" id="PTHR43142:SF1">
    <property type="entry name" value="CARBOXYLIC ESTER HYDROLASE"/>
    <property type="match status" value="1"/>
</dbReference>
<gene>
    <name evidence="8" type="ORF">O3G_MSEX001425</name>
</gene>
<dbReference type="GO" id="GO:0052689">
    <property type="term" value="F:carboxylic ester hydrolase activity"/>
    <property type="evidence" value="ECO:0007669"/>
    <property type="project" value="UniProtKB-KW"/>
</dbReference>
<dbReference type="EC" id="3.1.1.-" evidence="6"/>
<reference evidence="8" key="1">
    <citation type="journal article" date="2016" name="Insect Biochem. Mol. Biol.">
        <title>Multifaceted biological insights from a draft genome sequence of the tobacco hornworm moth, Manduca sexta.</title>
        <authorList>
            <person name="Kanost M.R."/>
            <person name="Arrese E.L."/>
            <person name="Cao X."/>
            <person name="Chen Y.R."/>
            <person name="Chellapilla S."/>
            <person name="Goldsmith M.R."/>
            <person name="Grosse-Wilde E."/>
            <person name="Heckel D.G."/>
            <person name="Herndon N."/>
            <person name="Jiang H."/>
            <person name="Papanicolaou A."/>
            <person name="Qu J."/>
            <person name="Soulages J.L."/>
            <person name="Vogel H."/>
            <person name="Walters J."/>
            <person name="Waterhouse R.M."/>
            <person name="Ahn S.J."/>
            <person name="Almeida F.C."/>
            <person name="An C."/>
            <person name="Aqrawi P."/>
            <person name="Bretschneider A."/>
            <person name="Bryant W.B."/>
            <person name="Bucks S."/>
            <person name="Chao H."/>
            <person name="Chevignon G."/>
            <person name="Christen J.M."/>
            <person name="Clarke D.F."/>
            <person name="Dittmer N.T."/>
            <person name="Ferguson L.C.F."/>
            <person name="Garavelou S."/>
            <person name="Gordon K.H.J."/>
            <person name="Gunaratna R.T."/>
            <person name="Han Y."/>
            <person name="Hauser F."/>
            <person name="He Y."/>
            <person name="Heidel-Fischer H."/>
            <person name="Hirsh A."/>
            <person name="Hu Y."/>
            <person name="Jiang H."/>
            <person name="Kalra D."/>
            <person name="Klinner C."/>
            <person name="Konig C."/>
            <person name="Kovar C."/>
            <person name="Kroll A.R."/>
            <person name="Kuwar S.S."/>
            <person name="Lee S.L."/>
            <person name="Lehman R."/>
            <person name="Li K."/>
            <person name="Li Z."/>
            <person name="Liang H."/>
            <person name="Lovelace S."/>
            <person name="Lu Z."/>
            <person name="Mansfield J.H."/>
            <person name="McCulloch K.J."/>
            <person name="Mathew T."/>
            <person name="Morton B."/>
            <person name="Muzny D.M."/>
            <person name="Neunemann D."/>
            <person name="Ongeri F."/>
            <person name="Pauchet Y."/>
            <person name="Pu L.L."/>
            <person name="Pyrousis I."/>
            <person name="Rao X.J."/>
            <person name="Redding A."/>
            <person name="Roesel C."/>
            <person name="Sanchez-Gracia A."/>
            <person name="Schaack S."/>
            <person name="Shukla A."/>
            <person name="Tetreau G."/>
            <person name="Wang Y."/>
            <person name="Xiong G.H."/>
            <person name="Traut W."/>
            <person name="Walsh T.K."/>
            <person name="Worley K.C."/>
            <person name="Wu D."/>
            <person name="Wu W."/>
            <person name="Wu Y.Q."/>
            <person name="Zhang X."/>
            <person name="Zou Z."/>
            <person name="Zucker H."/>
            <person name="Briscoe A.D."/>
            <person name="Burmester T."/>
            <person name="Clem R.J."/>
            <person name="Feyereisen R."/>
            <person name="Grimmelikhuijzen C.J.P."/>
            <person name="Hamodrakas S.J."/>
            <person name="Hansson B.S."/>
            <person name="Huguet E."/>
            <person name="Jermiin L.S."/>
            <person name="Lan Q."/>
            <person name="Lehman H.K."/>
            <person name="Lorenzen M."/>
            <person name="Merzendorfer H."/>
            <person name="Michalopoulos I."/>
            <person name="Morton D.B."/>
            <person name="Muthukrishnan S."/>
            <person name="Oakeshott J.G."/>
            <person name="Palmer W."/>
            <person name="Park Y."/>
            <person name="Passarelli A.L."/>
            <person name="Rozas J."/>
            <person name="Schwartz L.M."/>
            <person name="Smith W."/>
            <person name="Southgate A."/>
            <person name="Vilcinskas A."/>
            <person name="Vogt R."/>
            <person name="Wang P."/>
            <person name="Werren J."/>
            <person name="Yu X.Q."/>
            <person name="Zhou J.J."/>
            <person name="Brown S.J."/>
            <person name="Scherer S.E."/>
            <person name="Richards S."/>
            <person name="Blissard G.W."/>
        </authorList>
    </citation>
    <scope>NUCLEOTIDE SEQUENCE</scope>
</reference>
<name>A0A921YLH6_MANSE</name>
<dbReference type="InterPro" id="IPR019819">
    <property type="entry name" value="Carboxylesterase_B_CS"/>
</dbReference>
<dbReference type="InterPro" id="IPR029058">
    <property type="entry name" value="AB_hydrolase_fold"/>
</dbReference>
<comment type="similarity">
    <text evidence="1 6">Belongs to the type-B carboxylesterase/lipase family.</text>
</comment>
<sequence>MDVRRAVILNLLATVCCTTIRVKQGLLRGEVLEAVTGNCRYHSFKGIPYAIPPVGVLRFKAPEPATPWTGTRDATKHGSVCTQYNFLAIETEGRHIGTEDCLFLNVYSPNMNPKEPLPGVIFIHGGGFSCGSGNIDNYGPDFLVCEQIVLVTINYRVGLLGFLSLDTEDVPGNAGMKDQVEAFKWVQENIGYFGGDPNKVTIMGQSAGGASVGLHLMSPMSRGLYQRAIVMSGVPMCDFGAPYQPRRRAFKLAKKLGFVTTDPRELLSFLQSVPPEQFIDTYAPVIHIEELWKKDIYKVHVSTPVLENVGNNSFLRSTKDLNTYIKAIDTGLVNDADIFIGHTDQESIFLLNEDYLKLYHDNPELFVLKKLFVASKPDTVLDLIEIIQRQYFNGRPINMDVIKEFAAYSSEANFISDIRRFVDKLQNPHNRRRYFYTFSCVSDRNYYTKGVAKYGLHGASHLEDLLYIFDAKKLNMTIDNKSREYELIKKTTNIFGNFIKYGNPTPSPISGLNWPEYNNKDKMYVDINDELKLRQDPGGKGARFWREIYDSVLHI</sequence>
<feature type="chain" id="PRO_5038168081" description="Carboxylic ester hydrolase" evidence="6">
    <location>
        <begin position="18"/>
        <end position="555"/>
    </location>
</feature>
<feature type="signal peptide" evidence="6">
    <location>
        <begin position="1"/>
        <end position="17"/>
    </location>
</feature>
<dbReference type="PROSITE" id="PS00122">
    <property type="entry name" value="CARBOXYLESTERASE_B_1"/>
    <property type="match status" value="1"/>
</dbReference>
<organism evidence="8 9">
    <name type="scientific">Manduca sexta</name>
    <name type="common">Tobacco hawkmoth</name>
    <name type="synonym">Tobacco hornworm</name>
    <dbReference type="NCBI Taxonomy" id="7130"/>
    <lineage>
        <taxon>Eukaryota</taxon>
        <taxon>Metazoa</taxon>
        <taxon>Ecdysozoa</taxon>
        <taxon>Arthropoda</taxon>
        <taxon>Hexapoda</taxon>
        <taxon>Insecta</taxon>
        <taxon>Pterygota</taxon>
        <taxon>Neoptera</taxon>
        <taxon>Endopterygota</taxon>
        <taxon>Lepidoptera</taxon>
        <taxon>Glossata</taxon>
        <taxon>Ditrysia</taxon>
        <taxon>Bombycoidea</taxon>
        <taxon>Sphingidae</taxon>
        <taxon>Sphinginae</taxon>
        <taxon>Sphingini</taxon>
        <taxon>Manduca</taxon>
    </lineage>
</organism>
<evidence type="ECO:0000256" key="3">
    <source>
        <dbReference type="ARBA" id="ARBA00022801"/>
    </source>
</evidence>
<dbReference type="EMBL" id="JH668282">
    <property type="protein sequence ID" value="KAG6440822.1"/>
    <property type="molecule type" value="Genomic_DNA"/>
</dbReference>
<evidence type="ECO:0000256" key="6">
    <source>
        <dbReference type="RuleBase" id="RU361235"/>
    </source>
</evidence>
<dbReference type="AlphaFoldDB" id="A0A921YLH6"/>
<accession>A0A921YLH6</accession>
<dbReference type="Gene3D" id="3.40.50.1820">
    <property type="entry name" value="alpha/beta hydrolase"/>
    <property type="match status" value="1"/>
</dbReference>
<evidence type="ECO:0000259" key="7">
    <source>
        <dbReference type="Pfam" id="PF00135"/>
    </source>
</evidence>
<keyword evidence="5" id="KW-0325">Glycoprotein</keyword>
<dbReference type="InterPro" id="IPR002018">
    <property type="entry name" value="CarbesteraseB"/>
</dbReference>
<proteinExistence type="inferred from homology"/>
<evidence type="ECO:0000256" key="1">
    <source>
        <dbReference type="ARBA" id="ARBA00005964"/>
    </source>
</evidence>
<evidence type="ECO:0000256" key="5">
    <source>
        <dbReference type="ARBA" id="ARBA00023180"/>
    </source>
</evidence>
<dbReference type="SUPFAM" id="SSF53474">
    <property type="entry name" value="alpha/beta-Hydrolases"/>
    <property type="match status" value="1"/>
</dbReference>
<keyword evidence="3 6" id="KW-0378">Hydrolase</keyword>
<evidence type="ECO:0000313" key="9">
    <source>
        <dbReference type="Proteomes" id="UP000791440"/>
    </source>
</evidence>
<dbReference type="Proteomes" id="UP000791440">
    <property type="component" value="Unassembled WGS sequence"/>
</dbReference>
<evidence type="ECO:0000256" key="4">
    <source>
        <dbReference type="ARBA" id="ARBA00023157"/>
    </source>
</evidence>
<dbReference type="PANTHER" id="PTHR43142">
    <property type="entry name" value="CARBOXYLIC ESTER HYDROLASE"/>
    <property type="match status" value="1"/>
</dbReference>
<keyword evidence="6" id="KW-0732">Signal</keyword>
<evidence type="ECO:0000256" key="2">
    <source>
        <dbReference type="ARBA" id="ARBA00022487"/>
    </source>
</evidence>
<comment type="caution">
    <text evidence="8">The sequence shown here is derived from an EMBL/GenBank/DDBJ whole genome shotgun (WGS) entry which is preliminary data.</text>
</comment>
<reference evidence="8" key="2">
    <citation type="submission" date="2020-12" db="EMBL/GenBank/DDBJ databases">
        <authorList>
            <person name="Kanost M."/>
        </authorList>
    </citation>
    <scope>NUCLEOTIDE SEQUENCE</scope>
</reference>
<feature type="domain" description="Carboxylesterase type B" evidence="7">
    <location>
        <begin position="19"/>
        <end position="545"/>
    </location>
</feature>
<keyword evidence="4" id="KW-1015">Disulfide bond</keyword>
<keyword evidence="2" id="KW-0719">Serine esterase</keyword>
<keyword evidence="9" id="KW-1185">Reference proteome</keyword>
<dbReference type="Pfam" id="PF00135">
    <property type="entry name" value="COesterase"/>
    <property type="match status" value="1"/>
</dbReference>
<protein>
    <recommendedName>
        <fullName evidence="6">Carboxylic ester hydrolase</fullName>
        <ecNumber evidence="6">3.1.1.-</ecNumber>
    </recommendedName>
</protein>
<dbReference type="PROSITE" id="PS00941">
    <property type="entry name" value="CARBOXYLESTERASE_B_2"/>
    <property type="match status" value="1"/>
</dbReference>
<dbReference type="InterPro" id="IPR019826">
    <property type="entry name" value="Carboxylesterase_B_AS"/>
</dbReference>
<evidence type="ECO:0000313" key="8">
    <source>
        <dbReference type="EMBL" id="KAG6440822.1"/>
    </source>
</evidence>